<reference evidence="2" key="1">
    <citation type="journal article" date="2020" name="mSystems">
        <title>Genome- and Community-Level Interaction Insights into Carbon Utilization and Element Cycling Functions of Hydrothermarchaeota in Hydrothermal Sediment.</title>
        <authorList>
            <person name="Zhou Z."/>
            <person name="Liu Y."/>
            <person name="Xu W."/>
            <person name="Pan J."/>
            <person name="Luo Z.H."/>
            <person name="Li M."/>
        </authorList>
    </citation>
    <scope>NUCLEOTIDE SEQUENCE [LARGE SCALE GENOMIC DNA]</scope>
    <source>
        <strain evidence="2">SpSt-23</strain>
    </source>
</reference>
<keyword evidence="1" id="KW-1133">Transmembrane helix</keyword>
<proteinExistence type="predicted"/>
<feature type="transmembrane region" description="Helical" evidence="1">
    <location>
        <begin position="12"/>
        <end position="38"/>
    </location>
</feature>
<keyword evidence="1" id="KW-0472">Membrane</keyword>
<evidence type="ECO:0008006" key="3">
    <source>
        <dbReference type="Google" id="ProtNLM"/>
    </source>
</evidence>
<dbReference type="EMBL" id="DSJT01000004">
    <property type="protein sequence ID" value="HEF86932.1"/>
    <property type="molecule type" value="Genomic_DNA"/>
</dbReference>
<evidence type="ECO:0000313" key="2">
    <source>
        <dbReference type="EMBL" id="HEF86932.1"/>
    </source>
</evidence>
<sequence>MTSERPRAAFVLMLLAGIILLLFAVLAIGVGALLGMSLPQEETVPFPTGMGFIAVFALGIGMIIIGVIALIIGSLMVVAALKINSGEPGKVKTWSIIGIILSIVSLITVGGGFYLSFILGLIGGILGLTWKPPKKPVAQEQTALPPPV</sequence>
<comment type="caution">
    <text evidence="2">The sequence shown here is derived from an EMBL/GenBank/DDBJ whole genome shotgun (WGS) entry which is preliminary data.</text>
</comment>
<feature type="transmembrane region" description="Helical" evidence="1">
    <location>
        <begin position="50"/>
        <end position="81"/>
    </location>
</feature>
<name>A0A7C2BJY3_9CREN</name>
<evidence type="ECO:0000256" key="1">
    <source>
        <dbReference type="SAM" id="Phobius"/>
    </source>
</evidence>
<keyword evidence="1" id="KW-0812">Transmembrane</keyword>
<dbReference type="AlphaFoldDB" id="A0A7C2BJY3"/>
<feature type="transmembrane region" description="Helical" evidence="1">
    <location>
        <begin position="93"/>
        <end position="126"/>
    </location>
</feature>
<accession>A0A7C2BJY3</accession>
<organism evidence="2">
    <name type="scientific">Thermosphaera aggregans</name>
    <dbReference type="NCBI Taxonomy" id="54254"/>
    <lineage>
        <taxon>Archaea</taxon>
        <taxon>Thermoproteota</taxon>
        <taxon>Thermoprotei</taxon>
        <taxon>Desulfurococcales</taxon>
        <taxon>Desulfurococcaceae</taxon>
        <taxon>Thermosphaera</taxon>
    </lineage>
</organism>
<protein>
    <recommendedName>
        <fullName evidence="3">DUF4064 domain-containing protein</fullName>
    </recommendedName>
</protein>
<gene>
    <name evidence="2" type="ORF">ENP55_01225</name>
</gene>